<accession>A0A545U048</accession>
<dbReference type="RefSeq" id="WP_142934503.1">
    <property type="nucleotide sequence ID" value="NZ_ML660171.1"/>
</dbReference>
<reference evidence="3 4" key="1">
    <citation type="submission" date="2019-07" db="EMBL/GenBank/DDBJ databases">
        <title>Draft genome for Aliikangiella sp. M105.</title>
        <authorList>
            <person name="Wang G."/>
        </authorList>
    </citation>
    <scope>NUCLEOTIDE SEQUENCE [LARGE SCALE GENOMIC DNA]</scope>
    <source>
        <strain evidence="3 4">M105</strain>
    </source>
</reference>
<proteinExistence type="predicted"/>
<feature type="region of interest" description="Disordered" evidence="2">
    <location>
        <begin position="1"/>
        <end position="34"/>
    </location>
</feature>
<organism evidence="3 4">
    <name type="scientific">Aliikangiella coralliicola</name>
    <dbReference type="NCBI Taxonomy" id="2592383"/>
    <lineage>
        <taxon>Bacteria</taxon>
        <taxon>Pseudomonadati</taxon>
        <taxon>Pseudomonadota</taxon>
        <taxon>Gammaproteobacteria</taxon>
        <taxon>Oceanospirillales</taxon>
        <taxon>Pleioneaceae</taxon>
        <taxon>Aliikangiella</taxon>
    </lineage>
</organism>
<gene>
    <name evidence="3" type="ORF">FLL46_24010</name>
</gene>
<dbReference type="Proteomes" id="UP000315439">
    <property type="component" value="Unassembled WGS sequence"/>
</dbReference>
<evidence type="ECO:0000313" key="4">
    <source>
        <dbReference type="Proteomes" id="UP000315439"/>
    </source>
</evidence>
<dbReference type="EMBL" id="VIKS01000015">
    <property type="protein sequence ID" value="TQV82837.1"/>
    <property type="molecule type" value="Genomic_DNA"/>
</dbReference>
<comment type="caution">
    <text evidence="3">The sequence shown here is derived from an EMBL/GenBank/DDBJ whole genome shotgun (WGS) entry which is preliminary data.</text>
</comment>
<feature type="compositionally biased region" description="Basic and acidic residues" evidence="2">
    <location>
        <begin position="1"/>
        <end position="12"/>
    </location>
</feature>
<name>A0A545U048_9GAMM</name>
<keyword evidence="4" id="KW-1185">Reference proteome</keyword>
<keyword evidence="1" id="KW-0175">Coiled coil</keyword>
<evidence type="ECO:0000256" key="2">
    <source>
        <dbReference type="SAM" id="MobiDB-lite"/>
    </source>
</evidence>
<dbReference type="OrthoDB" id="7605594at2"/>
<evidence type="ECO:0000313" key="3">
    <source>
        <dbReference type="EMBL" id="TQV82837.1"/>
    </source>
</evidence>
<feature type="coiled-coil region" evidence="1">
    <location>
        <begin position="35"/>
        <end position="87"/>
    </location>
</feature>
<sequence length="153" mass="17024">MKRKFGAKDGNRVSDGSGFDFGMDNSEAKKVSSSKQKLLTDLRKKLANIETAEKALCEEMKYAARAHSEAMNAVREIKEDIKSLEKSMVGITDHAVLRYLERVKGLDVAEIKKQILDENMEMIIEKMGNGKYPVCNGVKAVVKDKTVVTVIAK</sequence>
<evidence type="ECO:0000256" key="1">
    <source>
        <dbReference type="SAM" id="Coils"/>
    </source>
</evidence>
<dbReference type="AlphaFoldDB" id="A0A545U048"/>
<protein>
    <submittedName>
        <fullName evidence="3">Uncharacterized protein</fullName>
    </submittedName>
</protein>